<comment type="caution">
    <text evidence="1">The sequence shown here is derived from an EMBL/GenBank/DDBJ whole genome shotgun (WGS) entry which is preliminary data.</text>
</comment>
<sequence>MPSHRKLVGHQGIVGRENTYSAIDEKAVTRTSFWIFRIVRRPVNNGKLLQRFEWFLTEKYFERLTSVREPAVDAQSSHNLSLKGPEAKKVLSTHDRPLMVASLVSSHECYAVPFDETNKIEPHGTEPPPAATYPTSSAEVEGQNQAKTLQSAHIDLRVKPPFDDVYDLGSRLNYEVDETCPTFWGGPSLECVSTSRPPGFPVDDQGPNIAFKEQG</sequence>
<protein>
    <submittedName>
        <fullName evidence="1">Uncharacterized protein</fullName>
    </submittedName>
</protein>
<dbReference type="AlphaFoldDB" id="A0AA39P226"/>
<dbReference type="EMBL" id="JAUEPR010000021">
    <property type="protein sequence ID" value="KAK0476131.1"/>
    <property type="molecule type" value="Genomic_DNA"/>
</dbReference>
<accession>A0AA39P226</accession>
<evidence type="ECO:0000313" key="1">
    <source>
        <dbReference type="EMBL" id="KAK0476131.1"/>
    </source>
</evidence>
<dbReference type="Proteomes" id="UP001175227">
    <property type="component" value="Unassembled WGS sequence"/>
</dbReference>
<evidence type="ECO:0000313" key="2">
    <source>
        <dbReference type="Proteomes" id="UP001175227"/>
    </source>
</evidence>
<name>A0AA39P226_9AGAR</name>
<proteinExistence type="predicted"/>
<organism evidence="1 2">
    <name type="scientific">Armillaria novae-zelandiae</name>
    <dbReference type="NCBI Taxonomy" id="153914"/>
    <lineage>
        <taxon>Eukaryota</taxon>
        <taxon>Fungi</taxon>
        <taxon>Dikarya</taxon>
        <taxon>Basidiomycota</taxon>
        <taxon>Agaricomycotina</taxon>
        <taxon>Agaricomycetes</taxon>
        <taxon>Agaricomycetidae</taxon>
        <taxon>Agaricales</taxon>
        <taxon>Marasmiineae</taxon>
        <taxon>Physalacriaceae</taxon>
        <taxon>Armillaria</taxon>
    </lineage>
</organism>
<gene>
    <name evidence="1" type="ORF">IW261DRAFT_1421913</name>
</gene>
<reference evidence="1" key="1">
    <citation type="submission" date="2023-06" db="EMBL/GenBank/DDBJ databases">
        <authorList>
            <consortium name="Lawrence Berkeley National Laboratory"/>
            <person name="Ahrendt S."/>
            <person name="Sahu N."/>
            <person name="Indic B."/>
            <person name="Wong-Bajracharya J."/>
            <person name="Merenyi Z."/>
            <person name="Ke H.-M."/>
            <person name="Monk M."/>
            <person name="Kocsube S."/>
            <person name="Drula E."/>
            <person name="Lipzen A."/>
            <person name="Balint B."/>
            <person name="Henrissat B."/>
            <person name="Andreopoulos B."/>
            <person name="Martin F.M."/>
            <person name="Harder C.B."/>
            <person name="Rigling D."/>
            <person name="Ford K.L."/>
            <person name="Foster G.D."/>
            <person name="Pangilinan J."/>
            <person name="Papanicolaou A."/>
            <person name="Barry K."/>
            <person name="LaButti K."/>
            <person name="Viragh M."/>
            <person name="Koriabine M."/>
            <person name="Yan M."/>
            <person name="Riley R."/>
            <person name="Champramary S."/>
            <person name="Plett K.L."/>
            <person name="Tsai I.J."/>
            <person name="Slot J."/>
            <person name="Sipos G."/>
            <person name="Plett J."/>
            <person name="Nagy L.G."/>
            <person name="Grigoriev I.V."/>
        </authorList>
    </citation>
    <scope>NUCLEOTIDE SEQUENCE</scope>
    <source>
        <strain evidence="1">ICMP 16352</strain>
    </source>
</reference>
<keyword evidence="2" id="KW-1185">Reference proteome</keyword>